<proteinExistence type="predicted"/>
<organism evidence="2 3">
    <name type="scientific">Vibrio gigantis</name>
    <dbReference type="NCBI Taxonomy" id="296199"/>
    <lineage>
        <taxon>Bacteria</taxon>
        <taxon>Pseudomonadati</taxon>
        <taxon>Pseudomonadota</taxon>
        <taxon>Gammaproteobacteria</taxon>
        <taxon>Vibrionales</taxon>
        <taxon>Vibrionaceae</taxon>
        <taxon>Vibrio</taxon>
    </lineage>
</organism>
<dbReference type="AlphaFoldDB" id="A0A5M9NWV5"/>
<comment type="caution">
    <text evidence="2">The sequence shown here is derived from an EMBL/GenBank/DDBJ whole genome shotgun (WGS) entry which is preliminary data.</text>
</comment>
<dbReference type="EMBL" id="VXJS01000007">
    <property type="protein sequence ID" value="KAA8675579.1"/>
    <property type="molecule type" value="Genomic_DNA"/>
</dbReference>
<reference evidence="2 3" key="1">
    <citation type="submission" date="2019-09" db="EMBL/GenBank/DDBJ databases">
        <title>Draft genome sequence of various Type strains from the CCUG.</title>
        <authorList>
            <person name="Pineiro-Iglesias B."/>
            <person name="Tunovic T."/>
            <person name="Unosson C."/>
            <person name="Inganas E."/>
            <person name="Ohlen M."/>
            <person name="Cardew S."/>
            <person name="Jensie-Markopoulos S."/>
            <person name="Salva-Serra F."/>
            <person name="Jaen-Luchoro D."/>
            <person name="Karlsson R."/>
            <person name="Svensson-Stadler L."/>
            <person name="Chun J."/>
            <person name="Moore E."/>
        </authorList>
    </citation>
    <scope>NUCLEOTIDE SEQUENCE [LARGE SCALE GENOMIC DNA]</scope>
    <source>
        <strain evidence="2 3">CCUG 56969T</strain>
    </source>
</reference>
<name>A0A5M9NWV5_9VIBR</name>
<dbReference type="OrthoDB" id="10008699at2"/>
<protein>
    <submittedName>
        <fullName evidence="2">Uncharacterized protein</fullName>
    </submittedName>
</protein>
<dbReference type="RefSeq" id="WP_081230227.1">
    <property type="nucleotide sequence ID" value="NZ_AP025494.1"/>
</dbReference>
<evidence type="ECO:0000313" key="3">
    <source>
        <dbReference type="Proteomes" id="UP000322521"/>
    </source>
</evidence>
<sequence length="114" mass="13142">MSQTITVYSSSYHHGSKSDGVSSDDLEPYISNNYADALGYIFDYVKQRIIHSCPDLFVEEQLERPSMNCDELKVVLDEASQDQQENYCDWYFEMENESLTTASYCIKEHSITLS</sequence>
<accession>A0A5M9NWV5</accession>
<feature type="region of interest" description="Disordered" evidence="1">
    <location>
        <begin position="1"/>
        <end position="24"/>
    </location>
</feature>
<evidence type="ECO:0000256" key="1">
    <source>
        <dbReference type="SAM" id="MobiDB-lite"/>
    </source>
</evidence>
<gene>
    <name evidence="2" type="ORF">F4W18_13210</name>
</gene>
<evidence type="ECO:0000313" key="2">
    <source>
        <dbReference type="EMBL" id="KAA8675579.1"/>
    </source>
</evidence>
<dbReference type="Proteomes" id="UP000322521">
    <property type="component" value="Unassembled WGS sequence"/>
</dbReference>
<keyword evidence="3" id="KW-1185">Reference proteome</keyword>
<feature type="compositionally biased region" description="Polar residues" evidence="1">
    <location>
        <begin position="1"/>
        <end position="13"/>
    </location>
</feature>